<sequence>MSRRLSSKLVPSTRFLQSTSRSYYSAAFPDEPPCGPTQSKILSHALSHVPKHGFSQHALLSGARDAGYLDVSVQLFPRGAFDLLNYYRVTRRLALKDRVQFDDERAKLGIGRKVRLLTRERLRLNVEDGIVGQLQGALALSSLAGNIPQSLKELSLLSDEIWYLASDTDVTFSWYSKRASLAAIYASTELFMSTDKSKDFQETDEFLDRRLNDVMTVGKAVSGAREYIGFWAGSALNVGRSLGMRI</sequence>
<evidence type="ECO:0000259" key="9">
    <source>
        <dbReference type="Pfam" id="PF08511"/>
    </source>
</evidence>
<keyword evidence="12" id="KW-1185">Reference proteome</keyword>
<dbReference type="GO" id="GO:0006744">
    <property type="term" value="P:ubiquinone biosynthetic process"/>
    <property type="evidence" value="ECO:0007669"/>
    <property type="project" value="UniProtKB-UniRule"/>
</dbReference>
<comment type="function">
    <text evidence="8">Membrane-associated protein that warps the membrane surface to access and bind aromatic isoprenes with high specificity, including ubiquinone (CoQ) isoprene intermediates and presents them directly to Coq7, therefore facilitating the Coq7-mediated hydroxylase step. Participates in the biosynthesis of coenzyme Q, also named ubiquinone, an essential lipid-soluble electron transporter for aerobic cellular respiration.</text>
</comment>
<feature type="domain" description="COQ9 C-terminal" evidence="9">
    <location>
        <begin position="147"/>
        <end position="218"/>
    </location>
</feature>
<evidence type="ECO:0000313" key="12">
    <source>
        <dbReference type="Proteomes" id="UP000053317"/>
    </source>
</evidence>
<reference evidence="11 12" key="1">
    <citation type="submission" date="2015-05" db="EMBL/GenBank/DDBJ databases">
        <title>Distinctive expansion of gene families associated with plant cell wall degradation and secondary metabolism in the genomes of grapevine trunk pathogens.</title>
        <authorList>
            <person name="Lawrence D.P."/>
            <person name="Travadon R."/>
            <person name="Rolshausen P.E."/>
            <person name="Baumgartner K."/>
        </authorList>
    </citation>
    <scope>NUCLEOTIDE SEQUENCE [LARGE SCALE GENOMIC DNA]</scope>
    <source>
        <strain evidence="11">UCRPC4</strain>
    </source>
</reference>
<evidence type="ECO:0000256" key="6">
    <source>
        <dbReference type="ARBA" id="ARBA00023121"/>
    </source>
</evidence>
<dbReference type="InterPro" id="IPR048674">
    <property type="entry name" value="COQ9_HTH"/>
</dbReference>
<reference evidence="11 12" key="2">
    <citation type="submission" date="2015-05" db="EMBL/GenBank/DDBJ databases">
        <authorList>
            <person name="Morales-Cruz A."/>
            <person name="Amrine K.C."/>
            <person name="Cantu D."/>
        </authorList>
    </citation>
    <scope>NUCLEOTIDE SEQUENCE [LARGE SCALE GENOMIC DNA]</scope>
    <source>
        <strain evidence="11">UCRPC4</strain>
    </source>
</reference>
<dbReference type="FunFam" id="1.10.357.10:FF:000004">
    <property type="entry name" value="Ubiquinone biosynthesis protein COQ9, mitochondrial"/>
    <property type="match status" value="1"/>
</dbReference>
<keyword evidence="5" id="KW-0809">Transit peptide</keyword>
<evidence type="ECO:0000256" key="3">
    <source>
        <dbReference type="ARBA" id="ARBA00010766"/>
    </source>
</evidence>
<keyword evidence="7 8" id="KW-0496">Mitochondrion</keyword>
<dbReference type="AlphaFoldDB" id="A0A0G2DZS6"/>
<dbReference type="Gene3D" id="1.10.357.10">
    <property type="entry name" value="Tetracycline Repressor, domain 2"/>
    <property type="match status" value="1"/>
</dbReference>
<evidence type="ECO:0000256" key="2">
    <source>
        <dbReference type="ARBA" id="ARBA00004749"/>
    </source>
</evidence>
<proteinExistence type="inferred from homology"/>
<evidence type="ECO:0000256" key="8">
    <source>
        <dbReference type="RuleBase" id="RU366063"/>
    </source>
</evidence>
<name>A0A0G2DZS6_PHACM</name>
<comment type="similarity">
    <text evidence="3 8">Belongs to the COQ9 family.</text>
</comment>
<evidence type="ECO:0000256" key="1">
    <source>
        <dbReference type="ARBA" id="ARBA00004173"/>
    </source>
</evidence>
<dbReference type="InterPro" id="IPR013718">
    <property type="entry name" value="COQ9_C"/>
</dbReference>
<organism evidence="11 12">
    <name type="scientific">Phaeomoniella chlamydospora</name>
    <name type="common">Phaeoacremonium chlamydosporum</name>
    <dbReference type="NCBI Taxonomy" id="158046"/>
    <lineage>
        <taxon>Eukaryota</taxon>
        <taxon>Fungi</taxon>
        <taxon>Dikarya</taxon>
        <taxon>Ascomycota</taxon>
        <taxon>Pezizomycotina</taxon>
        <taxon>Eurotiomycetes</taxon>
        <taxon>Chaetothyriomycetidae</taxon>
        <taxon>Phaeomoniellales</taxon>
        <taxon>Phaeomoniellaceae</taxon>
        <taxon>Phaeomoniella</taxon>
    </lineage>
</organism>
<comment type="caution">
    <text evidence="11">The sequence shown here is derived from an EMBL/GenBank/DDBJ whole genome shotgun (WGS) entry which is preliminary data.</text>
</comment>
<dbReference type="Pfam" id="PF08511">
    <property type="entry name" value="COQ9"/>
    <property type="match status" value="1"/>
</dbReference>
<accession>A0A0G2DZS6</accession>
<dbReference type="PANTHER" id="PTHR21427">
    <property type="entry name" value="UBIQUINONE BIOSYNTHESIS PROTEIN COQ9, MITOCHONDRIAL"/>
    <property type="match status" value="1"/>
</dbReference>
<evidence type="ECO:0000256" key="7">
    <source>
        <dbReference type="ARBA" id="ARBA00023128"/>
    </source>
</evidence>
<dbReference type="PANTHER" id="PTHR21427:SF19">
    <property type="entry name" value="UBIQUINONE BIOSYNTHESIS PROTEIN COQ9, MITOCHONDRIAL"/>
    <property type="match status" value="1"/>
</dbReference>
<gene>
    <name evidence="11" type="ORF">UCRPC4_g06211</name>
</gene>
<dbReference type="EMBL" id="LCWF01000179">
    <property type="protein sequence ID" value="KKY15646.1"/>
    <property type="molecule type" value="Genomic_DNA"/>
</dbReference>
<dbReference type="Proteomes" id="UP000053317">
    <property type="component" value="Unassembled WGS sequence"/>
</dbReference>
<dbReference type="UniPathway" id="UPA00232"/>
<comment type="subcellular location">
    <subcellularLocation>
        <location evidence="1 8">Mitochondrion</location>
    </subcellularLocation>
</comment>
<protein>
    <recommendedName>
        <fullName evidence="8">Ubiquinone biosynthesis protein</fullName>
    </recommendedName>
</protein>
<dbReference type="Pfam" id="PF21392">
    <property type="entry name" value="COQ9_N"/>
    <property type="match status" value="1"/>
</dbReference>
<comment type="pathway">
    <text evidence="2 8">Cofactor biosynthesis; ubiquinone biosynthesis.</text>
</comment>
<evidence type="ECO:0000259" key="10">
    <source>
        <dbReference type="Pfam" id="PF21392"/>
    </source>
</evidence>
<evidence type="ECO:0000256" key="4">
    <source>
        <dbReference type="ARBA" id="ARBA00022688"/>
    </source>
</evidence>
<evidence type="ECO:0000313" key="11">
    <source>
        <dbReference type="EMBL" id="KKY15646.1"/>
    </source>
</evidence>
<dbReference type="NCBIfam" id="TIGR02396">
    <property type="entry name" value="diverge_rpsU"/>
    <property type="match status" value="1"/>
</dbReference>
<dbReference type="GO" id="GO:0005743">
    <property type="term" value="C:mitochondrial inner membrane"/>
    <property type="evidence" value="ECO:0007669"/>
    <property type="project" value="TreeGrafter"/>
</dbReference>
<keyword evidence="6 8" id="KW-0446">Lipid-binding</keyword>
<feature type="domain" description="Ubiquinone biosynthesis protein COQ9 HTH" evidence="10">
    <location>
        <begin position="38"/>
        <end position="63"/>
    </location>
</feature>
<keyword evidence="4 8" id="KW-0831">Ubiquinone biosynthesis</keyword>
<evidence type="ECO:0000256" key="5">
    <source>
        <dbReference type="ARBA" id="ARBA00022946"/>
    </source>
</evidence>
<dbReference type="OrthoDB" id="619536at2759"/>
<dbReference type="GO" id="GO:0008289">
    <property type="term" value="F:lipid binding"/>
    <property type="evidence" value="ECO:0007669"/>
    <property type="project" value="UniProtKB-UniRule"/>
</dbReference>
<keyword evidence="11" id="KW-0830">Ubiquinone</keyword>
<dbReference type="InterPro" id="IPR012762">
    <property type="entry name" value="Ubiq_biosynth_COQ9"/>
</dbReference>